<dbReference type="AlphaFoldDB" id="A0A370BR07"/>
<gene>
    <name evidence="2" type="ORF">M747DRAFT_246531</name>
</gene>
<proteinExistence type="predicted"/>
<accession>A0A370BR07</accession>
<dbReference type="Proteomes" id="UP000253845">
    <property type="component" value="Unassembled WGS sequence"/>
</dbReference>
<name>A0A370BR07_ASPNG</name>
<reference evidence="2 3" key="1">
    <citation type="submission" date="2018-07" db="EMBL/GenBank/DDBJ databases">
        <title>Section-level genome sequencing of Aspergillus section Nigri to investigate inter- and intra-species variation.</title>
        <authorList>
            <consortium name="DOE Joint Genome Institute"/>
            <person name="Vesth T.C."/>
            <person name="Nybo J.L."/>
            <person name="Theobald S."/>
            <person name="Frisvad J.C."/>
            <person name="Larsen T.O."/>
            <person name="Nielsen K.F."/>
            <person name="Hoof J.B."/>
            <person name="Brandl J."/>
            <person name="Salamov A."/>
            <person name="Riley R."/>
            <person name="Gladden J.M."/>
            <person name="Phatale P."/>
            <person name="Nielsen M.T."/>
            <person name="Lyhne E.K."/>
            <person name="Kogle M.E."/>
            <person name="Strasser K."/>
            <person name="McDonnell E."/>
            <person name="Barry K."/>
            <person name="Clum A."/>
            <person name="Chen C."/>
            <person name="Nolan M."/>
            <person name="Sandor L."/>
            <person name="Kuo A."/>
            <person name="Lipzen A."/>
            <person name="Hainaut M."/>
            <person name="Drula E."/>
            <person name="Tsang A."/>
            <person name="Magnuson J.K."/>
            <person name="Henrissat B."/>
            <person name="Wiebenga A."/>
            <person name="Simmons B.A."/>
            <person name="Makela M.R."/>
            <person name="De vries R.P."/>
            <person name="Grigoriev I.V."/>
            <person name="Mortensen U.H."/>
            <person name="Baker S.E."/>
            <person name="Andersen M.R."/>
        </authorList>
    </citation>
    <scope>NUCLEOTIDE SEQUENCE [LARGE SCALE GENOMIC DNA]</scope>
    <source>
        <strain evidence="2 3">ATCC 13496</strain>
    </source>
</reference>
<feature type="compositionally biased region" description="Polar residues" evidence="1">
    <location>
        <begin position="377"/>
        <end position="408"/>
    </location>
</feature>
<protein>
    <submittedName>
        <fullName evidence="2">Uncharacterized protein</fullName>
    </submittedName>
</protein>
<evidence type="ECO:0000256" key="1">
    <source>
        <dbReference type="SAM" id="MobiDB-lite"/>
    </source>
</evidence>
<feature type="region of interest" description="Disordered" evidence="1">
    <location>
        <begin position="367"/>
        <end position="408"/>
    </location>
</feature>
<evidence type="ECO:0000313" key="2">
    <source>
        <dbReference type="EMBL" id="RDH15802.1"/>
    </source>
</evidence>
<evidence type="ECO:0000313" key="3">
    <source>
        <dbReference type="Proteomes" id="UP000253845"/>
    </source>
</evidence>
<sequence length="408" mass="46260">MTLDVSLYGNVECLFLFSEPSLHPPSMIGHTVSAMSCHQDGAWEDSMFNRALSGLRGENTWRHWKPGLDQCEGVWWSYRHNLTRSRTGRLQWCRQHHGFHDPWRYDVKKRPITEEARMPRQPLSRVFRFRFSIFCLFGSSPWDSPPLAQEREKHVKGDSVFYFPPSISAWESSSSSSSQLSCRGSLPGLDTQAQAANFLREQFVLRHDPPGVPPTEPSADEDFTGVGRCGISTLSRRIAERGGWEVVRYCARNDCLSHVASPRRCWNERKRGFPGRKIGNVGGYTIPNSWDRGRGQEDLLNGEWSIWRTSSYLAQRHSRCSHGTSLFRTPPISQSSVCICKDEFIVSIAFPKVSLLSPIQKLLPQKKNGSWVRHSAGRTSPVENGVTTTVKRRQTSSLSQFTGTGDDQ</sequence>
<dbReference type="VEuPathDB" id="FungiDB:M747DRAFT_246531"/>
<dbReference type="EMBL" id="KZ851945">
    <property type="protein sequence ID" value="RDH15802.1"/>
    <property type="molecule type" value="Genomic_DNA"/>
</dbReference>
<organism evidence="2 3">
    <name type="scientific">Aspergillus niger ATCC 13496</name>
    <dbReference type="NCBI Taxonomy" id="1353008"/>
    <lineage>
        <taxon>Eukaryota</taxon>
        <taxon>Fungi</taxon>
        <taxon>Dikarya</taxon>
        <taxon>Ascomycota</taxon>
        <taxon>Pezizomycotina</taxon>
        <taxon>Eurotiomycetes</taxon>
        <taxon>Eurotiomycetidae</taxon>
        <taxon>Eurotiales</taxon>
        <taxon>Aspergillaceae</taxon>
        <taxon>Aspergillus</taxon>
        <taxon>Aspergillus subgen. Circumdati</taxon>
    </lineage>
</organism>